<proteinExistence type="predicted"/>
<protein>
    <recommendedName>
        <fullName evidence="5">Integral membrane protein</fullName>
    </recommendedName>
</protein>
<accession>A0ABU4NAW3</accession>
<evidence type="ECO:0000313" key="3">
    <source>
        <dbReference type="EMBL" id="MDX3698794.1"/>
    </source>
</evidence>
<feature type="region of interest" description="Disordered" evidence="1">
    <location>
        <begin position="1"/>
        <end position="36"/>
    </location>
</feature>
<comment type="caution">
    <text evidence="3">The sequence shown here is derived from an EMBL/GenBank/DDBJ whole genome shotgun (WGS) entry which is preliminary data.</text>
</comment>
<feature type="compositionally biased region" description="Gly residues" evidence="1">
    <location>
        <begin position="15"/>
        <end position="31"/>
    </location>
</feature>
<gene>
    <name evidence="3" type="ORF">PV662_03300</name>
</gene>
<dbReference type="EMBL" id="JARAYU010000001">
    <property type="protein sequence ID" value="MDX3698794.1"/>
    <property type="molecule type" value="Genomic_DNA"/>
</dbReference>
<keyword evidence="2" id="KW-0472">Membrane</keyword>
<feature type="region of interest" description="Disordered" evidence="1">
    <location>
        <begin position="202"/>
        <end position="222"/>
    </location>
</feature>
<keyword evidence="2" id="KW-0812">Transmembrane</keyword>
<evidence type="ECO:0008006" key="5">
    <source>
        <dbReference type="Google" id="ProtNLM"/>
    </source>
</evidence>
<dbReference type="Proteomes" id="UP001271274">
    <property type="component" value="Unassembled WGS sequence"/>
</dbReference>
<feature type="transmembrane region" description="Helical" evidence="2">
    <location>
        <begin position="84"/>
        <end position="105"/>
    </location>
</feature>
<sequence>MSTEKFEVTGPADGRAGGPSGEPAEGPGGEPGKAPVMVVCPRCGASGPAVRTVPDACADPDSPRSGLSDRLAKAPGVESRFDSFVHFLEGMAMAGVCAGLAQHGVQEDKRLFTIGGSVLAVLLFAGTLWVIRGESRERTTVTAGKPRAEDLWNPAHHCASCESVFYPTGSPWPGPLTTDQFRKFVWTEAGFDKHLDEQLRQVELPPRTPTGPAAPEGTHGHA</sequence>
<organism evidence="3 4">
    <name type="scientific">Streptomyces europaeiscabiei</name>
    <dbReference type="NCBI Taxonomy" id="146819"/>
    <lineage>
        <taxon>Bacteria</taxon>
        <taxon>Bacillati</taxon>
        <taxon>Actinomycetota</taxon>
        <taxon>Actinomycetes</taxon>
        <taxon>Kitasatosporales</taxon>
        <taxon>Streptomycetaceae</taxon>
        <taxon>Streptomyces</taxon>
    </lineage>
</organism>
<evidence type="ECO:0000256" key="1">
    <source>
        <dbReference type="SAM" id="MobiDB-lite"/>
    </source>
</evidence>
<name>A0ABU4NAW3_9ACTN</name>
<evidence type="ECO:0000256" key="2">
    <source>
        <dbReference type="SAM" id="Phobius"/>
    </source>
</evidence>
<feature type="transmembrane region" description="Helical" evidence="2">
    <location>
        <begin position="111"/>
        <end position="131"/>
    </location>
</feature>
<keyword evidence="2" id="KW-1133">Transmembrane helix</keyword>
<evidence type="ECO:0000313" key="4">
    <source>
        <dbReference type="Proteomes" id="UP001271274"/>
    </source>
</evidence>
<keyword evidence="4" id="KW-1185">Reference proteome</keyword>
<dbReference type="RefSeq" id="WP_240439661.1">
    <property type="nucleotide sequence ID" value="NZ_JARAUT010000001.1"/>
</dbReference>
<reference evidence="3 4" key="1">
    <citation type="journal article" date="2023" name="Microb. Genom.">
        <title>Mesoterricola silvestris gen. nov., sp. nov., Mesoterricola sediminis sp. nov., Geothrix oryzae sp. nov., Geothrix edaphica sp. nov., Geothrix rubra sp. nov., and Geothrix limicola sp. nov., six novel members of Acidobacteriota isolated from soils.</title>
        <authorList>
            <person name="Weisberg A.J."/>
            <person name="Pearce E."/>
            <person name="Kramer C.G."/>
            <person name="Chang J.H."/>
            <person name="Clarke C.R."/>
        </authorList>
    </citation>
    <scope>NUCLEOTIDE SEQUENCE [LARGE SCALE GENOMIC DNA]</scope>
    <source>
        <strain evidence="3 4">ID09-01A</strain>
    </source>
</reference>